<dbReference type="PANTHER" id="PTHR35910">
    <property type="entry name" value="2EXR DOMAIN-CONTAINING PROTEIN"/>
    <property type="match status" value="1"/>
</dbReference>
<proteinExistence type="predicted"/>
<evidence type="ECO:0000313" key="3">
    <source>
        <dbReference type="EMBL" id="KAL1864589.1"/>
    </source>
</evidence>
<evidence type="ECO:0000313" key="4">
    <source>
        <dbReference type="Proteomes" id="UP001583177"/>
    </source>
</evidence>
<accession>A0ABR3WM49</accession>
<evidence type="ECO:0000256" key="1">
    <source>
        <dbReference type="SAM" id="MobiDB-lite"/>
    </source>
</evidence>
<dbReference type="PANTHER" id="PTHR35910:SF6">
    <property type="entry name" value="2EXR DOMAIN-CONTAINING PROTEIN"/>
    <property type="match status" value="1"/>
</dbReference>
<dbReference type="Proteomes" id="UP001583177">
    <property type="component" value="Unassembled WGS sequence"/>
</dbReference>
<name>A0ABR3WM49_9PEZI</name>
<keyword evidence="4" id="KW-1185">Reference proteome</keyword>
<sequence length="408" mass="46322">MDPQSKIATLNSTLKTAPQDETFPLFSFLPKELRLQIWEEAIPRERLLQISLVNSHTAEAEDDQPVRWLEKNHLGKPISGHGYRIFAEDAQLDHELLRVNSEARQAVLKFYRIHIPCHSAAKPATGEGEAAPTARTLHINPEHDVLQIRTEAPVRQSLIDFLWDLKAYDPKGVGLLKLAVDLQGFCAHDLQYLRRSDVLLIRQRQALVGTLSQLDEVWFVYAEAGRNRFKPPPGGGPDDIVPFGGRMSAFERVGSDGRVGVEGELQRLYMGSVDPRELIWRWRRLLRTWEVRHAPGQVRYRLMVAQKPVSRAVKWSVDRLAQVMGLLNTMEQERRDESDTVGDGSVWKQSTEEGGGETNKAAVGFWSFPLDAVGEVGEGKRLCDMDFRPNRFLDMRNYWPDLVLAKTG</sequence>
<reference evidence="3 4" key="1">
    <citation type="journal article" date="2024" name="IMA Fungus">
        <title>IMA Genome - F19 : A genome assembly and annotation guide to empower mycologists, including annotated draft genome sequences of Ceratocystis pirilliformis, Diaporthe australafricana, Fusarium ophioides, Paecilomyces lecythidis, and Sporothrix stenoceras.</title>
        <authorList>
            <person name="Aylward J."/>
            <person name="Wilson A.M."/>
            <person name="Visagie C.M."/>
            <person name="Spraker J."/>
            <person name="Barnes I."/>
            <person name="Buitendag C."/>
            <person name="Ceriani C."/>
            <person name="Del Mar Angel L."/>
            <person name="du Plessis D."/>
            <person name="Fuchs T."/>
            <person name="Gasser K."/>
            <person name="Kramer D."/>
            <person name="Li W."/>
            <person name="Munsamy K."/>
            <person name="Piso A."/>
            <person name="Price J.L."/>
            <person name="Sonnekus B."/>
            <person name="Thomas C."/>
            <person name="van der Nest A."/>
            <person name="van Dijk A."/>
            <person name="van Heerden A."/>
            <person name="van Vuuren N."/>
            <person name="Yilmaz N."/>
            <person name="Duong T.A."/>
            <person name="van der Merwe N.A."/>
            <person name="Wingfield M.J."/>
            <person name="Wingfield B.D."/>
        </authorList>
    </citation>
    <scope>NUCLEOTIDE SEQUENCE [LARGE SCALE GENOMIC DNA]</scope>
    <source>
        <strain evidence="3 4">CMW 18300</strain>
    </source>
</reference>
<organism evidence="3 4">
    <name type="scientific">Diaporthe australafricana</name>
    <dbReference type="NCBI Taxonomy" id="127596"/>
    <lineage>
        <taxon>Eukaryota</taxon>
        <taxon>Fungi</taxon>
        <taxon>Dikarya</taxon>
        <taxon>Ascomycota</taxon>
        <taxon>Pezizomycotina</taxon>
        <taxon>Sordariomycetes</taxon>
        <taxon>Sordariomycetidae</taxon>
        <taxon>Diaporthales</taxon>
        <taxon>Diaporthaceae</taxon>
        <taxon>Diaporthe</taxon>
    </lineage>
</organism>
<protein>
    <recommendedName>
        <fullName evidence="2">2EXR domain-containing protein</fullName>
    </recommendedName>
</protein>
<feature type="region of interest" description="Disordered" evidence="1">
    <location>
        <begin position="332"/>
        <end position="358"/>
    </location>
</feature>
<dbReference type="InterPro" id="IPR045518">
    <property type="entry name" value="2EXR"/>
</dbReference>
<dbReference type="EMBL" id="JAWRVE010000067">
    <property type="protein sequence ID" value="KAL1864589.1"/>
    <property type="molecule type" value="Genomic_DNA"/>
</dbReference>
<gene>
    <name evidence="3" type="ORF">Daus18300_007606</name>
</gene>
<feature type="domain" description="2EXR" evidence="2">
    <location>
        <begin position="23"/>
        <end position="146"/>
    </location>
</feature>
<evidence type="ECO:0000259" key="2">
    <source>
        <dbReference type="Pfam" id="PF20150"/>
    </source>
</evidence>
<dbReference type="Pfam" id="PF20150">
    <property type="entry name" value="2EXR"/>
    <property type="match status" value="1"/>
</dbReference>
<comment type="caution">
    <text evidence="3">The sequence shown here is derived from an EMBL/GenBank/DDBJ whole genome shotgun (WGS) entry which is preliminary data.</text>
</comment>